<dbReference type="InterPro" id="IPR051534">
    <property type="entry name" value="CBASS_pafABC_assoc_protein"/>
</dbReference>
<feature type="compositionally biased region" description="Basic and acidic residues" evidence="1">
    <location>
        <begin position="123"/>
        <end position="136"/>
    </location>
</feature>
<keyword evidence="4" id="KW-0238">DNA-binding</keyword>
<dbReference type="GO" id="GO:0003677">
    <property type="term" value="F:DNA binding"/>
    <property type="evidence" value="ECO:0007669"/>
    <property type="project" value="UniProtKB-KW"/>
</dbReference>
<dbReference type="EMBL" id="QUMQ01000001">
    <property type="protein sequence ID" value="REF98357.1"/>
    <property type="molecule type" value="Genomic_DNA"/>
</dbReference>
<reference evidence="4 5" key="1">
    <citation type="submission" date="2018-08" db="EMBL/GenBank/DDBJ databases">
        <title>Sequencing the genomes of 1000 actinobacteria strains.</title>
        <authorList>
            <person name="Klenk H.-P."/>
        </authorList>
    </citation>
    <scope>NUCLEOTIDE SEQUENCE [LARGE SCALE GENOMIC DNA]</scope>
    <source>
        <strain evidence="4 5">DSM 44099</strain>
    </source>
</reference>
<dbReference type="InterPro" id="IPR026881">
    <property type="entry name" value="WYL_dom"/>
</dbReference>
<dbReference type="InterPro" id="IPR036390">
    <property type="entry name" value="WH_DNA-bd_sf"/>
</dbReference>
<dbReference type="InterPro" id="IPR036388">
    <property type="entry name" value="WH-like_DNA-bd_sf"/>
</dbReference>
<dbReference type="PANTHER" id="PTHR34580">
    <property type="match status" value="1"/>
</dbReference>
<dbReference type="PROSITE" id="PS52050">
    <property type="entry name" value="WYL"/>
    <property type="match status" value="1"/>
</dbReference>
<feature type="domain" description="Helix-turn-helix type 11" evidence="2">
    <location>
        <begin position="14"/>
        <end position="64"/>
    </location>
</feature>
<dbReference type="AlphaFoldDB" id="A0A3D9ZMC0"/>
<evidence type="ECO:0000256" key="1">
    <source>
        <dbReference type="SAM" id="MobiDB-lite"/>
    </source>
</evidence>
<feature type="domain" description="WYL" evidence="3">
    <location>
        <begin position="153"/>
        <end position="217"/>
    </location>
</feature>
<dbReference type="SUPFAM" id="SSF46785">
    <property type="entry name" value="Winged helix' DNA-binding domain"/>
    <property type="match status" value="1"/>
</dbReference>
<gene>
    <name evidence="4" type="ORF">DFJ67_4374</name>
</gene>
<protein>
    <submittedName>
        <fullName evidence="4">Putative DNA-binding transcriptional regulator YafY</fullName>
    </submittedName>
</protein>
<sequence length="326" mass="35443">MPDLSPTARALLTLEAIQNNPGITAQRLGDRLGVTERAARRYVAILREADVPIDSVSGPHGGYQVGRGLRLPPLMLTAAEAMGLAMAVVEGHPGAADPADLVGAALAKIMRVLPRRVAEPVRTLRDTSAPRRDAAAGRDTAAGRAPGPVRRELVSDLLAACSGARRIRMGYQISGTEREMEVDPWSVVLRHSRWYLLAWSHTRDAFRVFRVDRITAVAQTAHTFTPPADLDALRTLEDHLSGTWTHLVDVVVDAPPAEVSRWIPRSLGKLDADGPDRSRLRATTDNPQWYARQLAALPMPFQVVGGPEIRAAVMELGERLARSAAR</sequence>
<keyword evidence="5" id="KW-1185">Reference proteome</keyword>
<evidence type="ECO:0000259" key="2">
    <source>
        <dbReference type="Pfam" id="PF08279"/>
    </source>
</evidence>
<dbReference type="Pfam" id="PF08279">
    <property type="entry name" value="HTH_11"/>
    <property type="match status" value="1"/>
</dbReference>
<dbReference type="RefSeq" id="WP_116069654.1">
    <property type="nucleotide sequence ID" value="NZ_QUMQ01000001.1"/>
</dbReference>
<dbReference type="Proteomes" id="UP000256913">
    <property type="component" value="Unassembled WGS sequence"/>
</dbReference>
<feature type="region of interest" description="Disordered" evidence="1">
    <location>
        <begin position="123"/>
        <end position="146"/>
    </location>
</feature>
<dbReference type="InterPro" id="IPR013196">
    <property type="entry name" value="HTH_11"/>
</dbReference>
<dbReference type="Pfam" id="PF13280">
    <property type="entry name" value="WYL"/>
    <property type="match status" value="1"/>
</dbReference>
<organism evidence="4 5">
    <name type="scientific">Asanoa ferruginea</name>
    <dbReference type="NCBI Taxonomy" id="53367"/>
    <lineage>
        <taxon>Bacteria</taxon>
        <taxon>Bacillati</taxon>
        <taxon>Actinomycetota</taxon>
        <taxon>Actinomycetes</taxon>
        <taxon>Micromonosporales</taxon>
        <taxon>Micromonosporaceae</taxon>
        <taxon>Asanoa</taxon>
    </lineage>
</organism>
<dbReference type="PANTHER" id="PTHR34580:SF3">
    <property type="entry name" value="PROTEIN PAFB"/>
    <property type="match status" value="1"/>
</dbReference>
<evidence type="ECO:0000313" key="5">
    <source>
        <dbReference type="Proteomes" id="UP000256913"/>
    </source>
</evidence>
<dbReference type="Gene3D" id="1.10.10.10">
    <property type="entry name" value="Winged helix-like DNA-binding domain superfamily/Winged helix DNA-binding domain"/>
    <property type="match status" value="1"/>
</dbReference>
<proteinExistence type="predicted"/>
<evidence type="ECO:0000259" key="3">
    <source>
        <dbReference type="Pfam" id="PF13280"/>
    </source>
</evidence>
<dbReference type="OrthoDB" id="9807255at2"/>
<accession>A0A3D9ZMC0</accession>
<name>A0A3D9ZMC0_9ACTN</name>
<comment type="caution">
    <text evidence="4">The sequence shown here is derived from an EMBL/GenBank/DDBJ whole genome shotgun (WGS) entry which is preliminary data.</text>
</comment>
<feature type="compositionally biased region" description="Low complexity" evidence="1">
    <location>
        <begin position="137"/>
        <end position="146"/>
    </location>
</feature>
<evidence type="ECO:0000313" key="4">
    <source>
        <dbReference type="EMBL" id="REF98357.1"/>
    </source>
</evidence>